<accession>A0A6A5FUB5</accession>
<sequence>MLDTNTDNVIHGWARQLDTDNILLCTHQLGTRTSPITLVDKRTADSQLLVKTLYRTNVELTFIGDNSFALCPQNGQVKVFDLRFANKQLWSTSAEKALGAVLKIGVTAGKLHTIQDKNGISVFDVTTGEIVHRKVLPPKGHAIGYHSGNASSDLWRAAFKTVALLSTSQTSSHIVLPVQNDLFVTGDSTGKVVMMIADTSINNFADHFITTRDRDKG</sequence>
<dbReference type="KEGG" id="crq:GCK72_022605"/>
<dbReference type="EMBL" id="WUAV01000006">
    <property type="protein sequence ID" value="KAF1746152.1"/>
    <property type="molecule type" value="Genomic_DNA"/>
</dbReference>
<dbReference type="AlphaFoldDB" id="A0A6A5FUB5"/>
<dbReference type="Proteomes" id="UP000483820">
    <property type="component" value="Chromosome X"/>
</dbReference>
<gene>
    <name evidence="1" type="ORF">GCK72_022605</name>
</gene>
<name>A0A6A5FUB5_CAERE</name>
<reference evidence="1 2" key="1">
    <citation type="submission" date="2019-12" db="EMBL/GenBank/DDBJ databases">
        <title>Chromosome-level assembly of the Caenorhabditis remanei genome.</title>
        <authorList>
            <person name="Teterina A.A."/>
            <person name="Willis J.H."/>
            <person name="Phillips P.C."/>
        </authorList>
    </citation>
    <scope>NUCLEOTIDE SEQUENCE [LARGE SCALE GENOMIC DNA]</scope>
    <source>
        <strain evidence="1 2">PX506</strain>
        <tissue evidence="1">Whole organism</tissue>
    </source>
</reference>
<evidence type="ECO:0000313" key="2">
    <source>
        <dbReference type="Proteomes" id="UP000483820"/>
    </source>
</evidence>
<organism evidence="1 2">
    <name type="scientific">Caenorhabditis remanei</name>
    <name type="common">Caenorhabditis vulgaris</name>
    <dbReference type="NCBI Taxonomy" id="31234"/>
    <lineage>
        <taxon>Eukaryota</taxon>
        <taxon>Metazoa</taxon>
        <taxon>Ecdysozoa</taxon>
        <taxon>Nematoda</taxon>
        <taxon>Chromadorea</taxon>
        <taxon>Rhabditida</taxon>
        <taxon>Rhabditina</taxon>
        <taxon>Rhabditomorpha</taxon>
        <taxon>Rhabditoidea</taxon>
        <taxon>Rhabditidae</taxon>
        <taxon>Peloderinae</taxon>
        <taxon>Caenorhabditis</taxon>
    </lineage>
</organism>
<proteinExistence type="predicted"/>
<dbReference type="CTD" id="78777489"/>
<evidence type="ECO:0000313" key="1">
    <source>
        <dbReference type="EMBL" id="KAF1746152.1"/>
    </source>
</evidence>
<dbReference type="GeneID" id="78777489"/>
<protein>
    <submittedName>
        <fullName evidence="1">Uncharacterized protein</fullName>
    </submittedName>
</protein>
<dbReference type="RefSeq" id="XP_053578496.1">
    <property type="nucleotide sequence ID" value="XM_053734930.1"/>
</dbReference>
<comment type="caution">
    <text evidence="1">The sequence shown here is derived from an EMBL/GenBank/DDBJ whole genome shotgun (WGS) entry which is preliminary data.</text>
</comment>